<dbReference type="PROSITE" id="PS50192">
    <property type="entry name" value="T_SNARE"/>
    <property type="match status" value="1"/>
</dbReference>
<feature type="region of interest" description="Disordered" evidence="3">
    <location>
        <begin position="1"/>
        <end position="46"/>
    </location>
</feature>
<evidence type="ECO:0000256" key="1">
    <source>
        <dbReference type="ARBA" id="ARBA00009063"/>
    </source>
</evidence>
<sequence length="262" mass="29960">MSFQDFGKKGSSRPSNASRMGVSNGFGNGSLASASQSGNPSRQDDYTSVSQSILQYQQNVGLLSNIVIDIGTEADGPLLQKQFKLQMDVIKQLATKIETTLEELEQKLQTMPRTEASKNRATQIKLTRDYHYVQTKFKNLQLEAKQKRSQAEMKRRAEAAERDRQREVDMDANNNQRLQMQLQDDKVTEEIMREREEEVRKINQGMHQVNEIYKDLANIVSYQQDQIDEVETHMEKANKNAESGLKQIEKAQAKQDQNCIIS</sequence>
<comment type="similarity">
    <text evidence="1">Belongs to the syntaxin family.</text>
</comment>
<dbReference type="InterPro" id="IPR010989">
    <property type="entry name" value="SNARE"/>
</dbReference>
<keyword evidence="2" id="KW-0175">Coiled coil</keyword>
<comment type="caution">
    <text evidence="5">The sequence shown here is derived from an EMBL/GenBank/DDBJ whole genome shotgun (WGS) entry which is preliminary data.</text>
</comment>
<keyword evidence="6" id="KW-1185">Reference proteome</keyword>
<accession>A0AAD3H5N0</accession>
<dbReference type="GO" id="GO:0006886">
    <property type="term" value="P:intracellular protein transport"/>
    <property type="evidence" value="ECO:0007669"/>
    <property type="project" value="TreeGrafter"/>
</dbReference>
<evidence type="ECO:0000256" key="2">
    <source>
        <dbReference type="SAM" id="Coils"/>
    </source>
</evidence>
<dbReference type="InterPro" id="IPR045242">
    <property type="entry name" value="Syntaxin"/>
</dbReference>
<name>A0AAD3H5N0_9STRA</name>
<gene>
    <name evidence="5" type="ORF">CTEN210_07781</name>
</gene>
<dbReference type="GO" id="GO:0005484">
    <property type="term" value="F:SNAP receptor activity"/>
    <property type="evidence" value="ECO:0007669"/>
    <property type="project" value="TreeGrafter"/>
</dbReference>
<organism evidence="5 6">
    <name type="scientific">Chaetoceros tenuissimus</name>
    <dbReference type="NCBI Taxonomy" id="426638"/>
    <lineage>
        <taxon>Eukaryota</taxon>
        <taxon>Sar</taxon>
        <taxon>Stramenopiles</taxon>
        <taxon>Ochrophyta</taxon>
        <taxon>Bacillariophyta</taxon>
        <taxon>Coscinodiscophyceae</taxon>
        <taxon>Chaetocerotophycidae</taxon>
        <taxon>Chaetocerotales</taxon>
        <taxon>Chaetocerotaceae</taxon>
        <taxon>Chaetoceros</taxon>
    </lineage>
</organism>
<dbReference type="GO" id="GO:0031201">
    <property type="term" value="C:SNARE complex"/>
    <property type="evidence" value="ECO:0007669"/>
    <property type="project" value="TreeGrafter"/>
</dbReference>
<dbReference type="Gene3D" id="1.20.58.70">
    <property type="match status" value="1"/>
</dbReference>
<protein>
    <recommendedName>
        <fullName evidence="4">t-SNARE coiled-coil homology domain-containing protein</fullName>
    </recommendedName>
</protein>
<feature type="compositionally biased region" description="Polar residues" evidence="3">
    <location>
        <begin position="30"/>
        <end position="46"/>
    </location>
</feature>
<dbReference type="PANTHER" id="PTHR19957:SF38">
    <property type="entry name" value="LD27581P"/>
    <property type="match status" value="1"/>
</dbReference>
<dbReference type="Proteomes" id="UP001054902">
    <property type="component" value="Unassembled WGS sequence"/>
</dbReference>
<dbReference type="PANTHER" id="PTHR19957">
    <property type="entry name" value="SYNTAXIN"/>
    <property type="match status" value="1"/>
</dbReference>
<dbReference type="Pfam" id="PF14523">
    <property type="entry name" value="Syntaxin_2"/>
    <property type="match status" value="1"/>
</dbReference>
<evidence type="ECO:0000256" key="3">
    <source>
        <dbReference type="SAM" id="MobiDB-lite"/>
    </source>
</evidence>
<dbReference type="SUPFAM" id="SSF47661">
    <property type="entry name" value="t-snare proteins"/>
    <property type="match status" value="1"/>
</dbReference>
<dbReference type="GO" id="GO:0012505">
    <property type="term" value="C:endomembrane system"/>
    <property type="evidence" value="ECO:0007669"/>
    <property type="project" value="TreeGrafter"/>
</dbReference>
<feature type="domain" description="T-SNARE coiled-coil homology" evidence="4">
    <location>
        <begin position="189"/>
        <end position="251"/>
    </location>
</feature>
<proteinExistence type="inferred from homology"/>
<dbReference type="EMBL" id="BLLK01000045">
    <property type="protein sequence ID" value="GFH51305.1"/>
    <property type="molecule type" value="Genomic_DNA"/>
</dbReference>
<feature type="coiled-coil region" evidence="2">
    <location>
        <begin position="227"/>
        <end position="254"/>
    </location>
</feature>
<dbReference type="GO" id="GO:0000149">
    <property type="term" value="F:SNARE binding"/>
    <property type="evidence" value="ECO:0007669"/>
    <property type="project" value="TreeGrafter"/>
</dbReference>
<evidence type="ECO:0000313" key="6">
    <source>
        <dbReference type="Proteomes" id="UP001054902"/>
    </source>
</evidence>
<reference evidence="5 6" key="1">
    <citation type="journal article" date="2021" name="Sci. Rep.">
        <title>The genome of the diatom Chaetoceros tenuissimus carries an ancient integrated fragment of an extant virus.</title>
        <authorList>
            <person name="Hongo Y."/>
            <person name="Kimura K."/>
            <person name="Takaki Y."/>
            <person name="Yoshida Y."/>
            <person name="Baba S."/>
            <person name="Kobayashi G."/>
            <person name="Nagasaki K."/>
            <person name="Hano T."/>
            <person name="Tomaru Y."/>
        </authorList>
    </citation>
    <scope>NUCLEOTIDE SEQUENCE [LARGE SCALE GENOMIC DNA]</scope>
    <source>
        <strain evidence="5 6">NIES-3715</strain>
    </source>
</reference>
<evidence type="ECO:0000259" key="4">
    <source>
        <dbReference type="PROSITE" id="PS50192"/>
    </source>
</evidence>
<dbReference type="AlphaFoldDB" id="A0AAD3H5N0"/>
<dbReference type="Gene3D" id="1.20.5.110">
    <property type="match status" value="1"/>
</dbReference>
<feature type="region of interest" description="Disordered" evidence="3">
    <location>
        <begin position="144"/>
        <end position="166"/>
    </location>
</feature>
<dbReference type="SMART" id="SM00397">
    <property type="entry name" value="t_SNARE"/>
    <property type="match status" value="1"/>
</dbReference>
<dbReference type="GO" id="GO:0048278">
    <property type="term" value="P:vesicle docking"/>
    <property type="evidence" value="ECO:0007669"/>
    <property type="project" value="TreeGrafter"/>
</dbReference>
<dbReference type="GO" id="GO:0006906">
    <property type="term" value="P:vesicle fusion"/>
    <property type="evidence" value="ECO:0007669"/>
    <property type="project" value="TreeGrafter"/>
</dbReference>
<evidence type="ECO:0000313" key="5">
    <source>
        <dbReference type="EMBL" id="GFH51305.1"/>
    </source>
</evidence>
<dbReference type="CDD" id="cd15840">
    <property type="entry name" value="SNARE_Qa"/>
    <property type="match status" value="1"/>
</dbReference>
<dbReference type="InterPro" id="IPR000727">
    <property type="entry name" value="T_SNARE_dom"/>
</dbReference>
<dbReference type="InterPro" id="IPR006011">
    <property type="entry name" value="Syntaxin_N"/>
</dbReference>